<name>A0AAV6Y3L9_9LAMI</name>
<evidence type="ECO:0000259" key="1">
    <source>
        <dbReference type="PROSITE" id="PS50181"/>
    </source>
</evidence>
<organism evidence="2 3">
    <name type="scientific">Buddleja alternifolia</name>
    <dbReference type="NCBI Taxonomy" id="168488"/>
    <lineage>
        <taxon>Eukaryota</taxon>
        <taxon>Viridiplantae</taxon>
        <taxon>Streptophyta</taxon>
        <taxon>Embryophyta</taxon>
        <taxon>Tracheophyta</taxon>
        <taxon>Spermatophyta</taxon>
        <taxon>Magnoliopsida</taxon>
        <taxon>eudicotyledons</taxon>
        <taxon>Gunneridae</taxon>
        <taxon>Pentapetalae</taxon>
        <taxon>asterids</taxon>
        <taxon>lamiids</taxon>
        <taxon>Lamiales</taxon>
        <taxon>Scrophulariaceae</taxon>
        <taxon>Buddlejeae</taxon>
        <taxon>Buddleja</taxon>
    </lineage>
</organism>
<dbReference type="InterPro" id="IPR013187">
    <property type="entry name" value="F-box-assoc_dom_typ3"/>
</dbReference>
<dbReference type="Pfam" id="PF00646">
    <property type="entry name" value="F-box"/>
    <property type="match status" value="1"/>
</dbReference>
<dbReference type="Gene3D" id="1.20.1280.50">
    <property type="match status" value="1"/>
</dbReference>
<keyword evidence="3" id="KW-1185">Reference proteome</keyword>
<evidence type="ECO:0000313" key="3">
    <source>
        <dbReference type="Proteomes" id="UP000826271"/>
    </source>
</evidence>
<dbReference type="NCBIfam" id="TIGR01640">
    <property type="entry name" value="F_box_assoc_1"/>
    <property type="match status" value="1"/>
</dbReference>
<dbReference type="AlphaFoldDB" id="A0AAV6Y3L9"/>
<dbReference type="Pfam" id="PF08268">
    <property type="entry name" value="FBA_3"/>
    <property type="match status" value="1"/>
</dbReference>
<dbReference type="SUPFAM" id="SSF81383">
    <property type="entry name" value="F-box domain"/>
    <property type="match status" value="1"/>
</dbReference>
<comment type="caution">
    <text evidence="2">The sequence shown here is derived from an EMBL/GenBank/DDBJ whole genome shotgun (WGS) entry which is preliminary data.</text>
</comment>
<dbReference type="Proteomes" id="UP000826271">
    <property type="component" value="Unassembled WGS sequence"/>
</dbReference>
<reference evidence="2" key="1">
    <citation type="submission" date="2019-10" db="EMBL/GenBank/DDBJ databases">
        <authorList>
            <person name="Zhang R."/>
            <person name="Pan Y."/>
            <person name="Wang J."/>
            <person name="Ma R."/>
            <person name="Yu S."/>
        </authorList>
    </citation>
    <scope>NUCLEOTIDE SEQUENCE</scope>
    <source>
        <strain evidence="2">LA-IB0</strain>
        <tissue evidence="2">Leaf</tissue>
    </source>
</reference>
<dbReference type="EMBL" id="WHWC01000002">
    <property type="protein sequence ID" value="KAG8389083.1"/>
    <property type="molecule type" value="Genomic_DNA"/>
</dbReference>
<dbReference type="InterPro" id="IPR017451">
    <property type="entry name" value="F-box-assoc_interact_dom"/>
</dbReference>
<dbReference type="SMART" id="SM00256">
    <property type="entry name" value="FBOX"/>
    <property type="match status" value="1"/>
</dbReference>
<dbReference type="PROSITE" id="PS50181">
    <property type="entry name" value="FBOX"/>
    <property type="match status" value="1"/>
</dbReference>
<feature type="domain" description="F-box" evidence="1">
    <location>
        <begin position="12"/>
        <end position="61"/>
    </location>
</feature>
<evidence type="ECO:0000313" key="2">
    <source>
        <dbReference type="EMBL" id="KAG8389083.1"/>
    </source>
</evidence>
<dbReference type="InterPro" id="IPR036047">
    <property type="entry name" value="F-box-like_dom_sf"/>
</dbReference>
<dbReference type="PANTHER" id="PTHR31111:SF136">
    <property type="entry name" value="F-BOX ASSOCIATED DOMAIN-CONTAINING PROTEIN"/>
    <property type="match status" value="1"/>
</dbReference>
<protein>
    <recommendedName>
        <fullName evidence="1">F-box domain-containing protein</fullName>
    </recommendedName>
</protein>
<gene>
    <name evidence="2" type="ORF">BUALT_Bualt02G0192300</name>
</gene>
<dbReference type="PANTHER" id="PTHR31111">
    <property type="entry name" value="BNAA05G37150D PROTEIN-RELATED"/>
    <property type="match status" value="1"/>
</dbReference>
<sequence>MMKQNELEEVSCLSILNLPTDLIHKIFSRVQVKAIARCKVVCSAWYNLLSVPDFVNYYAKNTPFTTLLLSQHHKAVTCTTKRDTFSFAEISEDGNDCTRTTIEPKVPGWPKQDAYLFIKGSCNGLLCLLLHNFRVDCEVIYIYNPTSGETISLPQHTFKQNELSYAAYKFGFSPSTNKFKVLKIVPITMSNGDRTQRCEIFTVGVDQRWRQLDLEYSFRAKYSGCRIALNGVVCWLAWDLDSTNIATFDFGEEKLGHISHPRGVVLNYTNMEIVVLNNRLRLLDYSIPSHYTMWTMEEYGVAESWTKIVILKSCFPSYAPLLQQCPVAILQNGNILFRIGRVKGFMCYSPKQKECSEVEVPDGEGFIHCISEFAPLGSLRK</sequence>
<accession>A0AAV6Y3L9</accession>
<proteinExistence type="predicted"/>
<dbReference type="InterPro" id="IPR001810">
    <property type="entry name" value="F-box_dom"/>
</dbReference>